<dbReference type="SUPFAM" id="SSF81301">
    <property type="entry name" value="Nucleotidyltransferase"/>
    <property type="match status" value="1"/>
</dbReference>
<keyword evidence="4" id="KW-1185">Reference proteome</keyword>
<evidence type="ECO:0000256" key="1">
    <source>
        <dbReference type="ARBA" id="ARBA00022679"/>
    </source>
</evidence>
<evidence type="ECO:0000259" key="2">
    <source>
        <dbReference type="Pfam" id="PF13427"/>
    </source>
</evidence>
<feature type="domain" description="Adenylyltransferase AadA C-terminal" evidence="2">
    <location>
        <begin position="155"/>
        <end position="242"/>
    </location>
</feature>
<comment type="caution">
    <text evidence="3">The sequence shown here is derived from an EMBL/GenBank/DDBJ whole genome shotgun (WGS) entry which is preliminary data.</text>
</comment>
<accession>A0A852ZXX7</accession>
<proteinExistence type="predicted"/>
<dbReference type="Pfam" id="PF13427">
    <property type="entry name" value="AadA_C"/>
    <property type="match status" value="1"/>
</dbReference>
<dbReference type="InterPro" id="IPR025184">
    <property type="entry name" value="AadA_C"/>
</dbReference>
<name>A0A852ZXX7_9ACTN</name>
<reference evidence="3 4" key="1">
    <citation type="submission" date="2020-07" db="EMBL/GenBank/DDBJ databases">
        <title>Sequencing the genomes of 1000 actinobacteria strains.</title>
        <authorList>
            <person name="Klenk H.-P."/>
        </authorList>
    </citation>
    <scope>NUCLEOTIDE SEQUENCE [LARGE SCALE GENOMIC DNA]</scope>
    <source>
        <strain evidence="3 4">DSM 18448</strain>
    </source>
</reference>
<gene>
    <name evidence="3" type="ORF">F4554_006224</name>
</gene>
<protein>
    <recommendedName>
        <fullName evidence="2">Adenylyltransferase AadA C-terminal domain-containing protein</fullName>
    </recommendedName>
</protein>
<dbReference type="EMBL" id="JACBZH010000001">
    <property type="protein sequence ID" value="NYH93586.1"/>
    <property type="molecule type" value="Genomic_DNA"/>
</dbReference>
<evidence type="ECO:0000313" key="4">
    <source>
        <dbReference type="Proteomes" id="UP000579605"/>
    </source>
</evidence>
<organism evidence="3 4">
    <name type="scientific">Actinopolymorpha rutila</name>
    <dbReference type="NCBI Taxonomy" id="446787"/>
    <lineage>
        <taxon>Bacteria</taxon>
        <taxon>Bacillati</taxon>
        <taxon>Actinomycetota</taxon>
        <taxon>Actinomycetes</taxon>
        <taxon>Propionibacteriales</taxon>
        <taxon>Actinopolymorphaceae</taxon>
        <taxon>Actinopolymorpha</taxon>
    </lineage>
</organism>
<dbReference type="Proteomes" id="UP000579605">
    <property type="component" value="Unassembled WGS sequence"/>
</dbReference>
<dbReference type="GO" id="GO:0016740">
    <property type="term" value="F:transferase activity"/>
    <property type="evidence" value="ECO:0007669"/>
    <property type="project" value="UniProtKB-KW"/>
</dbReference>
<dbReference type="RefSeq" id="WP_179791093.1">
    <property type="nucleotide sequence ID" value="NZ_BAAARR010000012.1"/>
</dbReference>
<evidence type="ECO:0000313" key="3">
    <source>
        <dbReference type="EMBL" id="NYH93586.1"/>
    </source>
</evidence>
<keyword evidence="1" id="KW-0808">Transferase</keyword>
<sequence>MRVPDDGWVLTPEVAEFGDQVAEVLARTLGTDLVGVYFVGSVALGGYLPGESDIDITAVTSTALTDPQKRRVASAVVEASAGCPARGLEFTLYRSEIAGSPPAGADFEVNANGGPRMPTAVHIDATAEPGFWYVLDRAIAHRSGLVISGPPARRIFADVPRTTLLEAMYESMAWHRAHEKATLYSVLNACRAWRFAEEGVLGSKLEGAAWAHPRWPDPGVIDAAVALRRGEYAVLDEAAVDALLSAVATRLREATLG</sequence>
<dbReference type="InterPro" id="IPR043519">
    <property type="entry name" value="NT_sf"/>
</dbReference>
<dbReference type="AlphaFoldDB" id="A0A852ZXX7"/>